<dbReference type="AGR" id="WB:WBGene00303082"/>
<dbReference type="WormBase" id="T24D1.7">
    <property type="protein sequence ID" value="CE52560"/>
    <property type="gene ID" value="WBGene00303082"/>
</dbReference>
<keyword evidence="3" id="KW-1185">Reference proteome</keyword>
<dbReference type="AlphaFoldDB" id="A0A2K5ATN5"/>
<accession>A0A2K5ATN5</accession>
<dbReference type="Bgee" id="WBGene00303082">
    <property type="expression patterns" value="Expressed in adult organism and 2 other cell types or tissues"/>
</dbReference>
<organism evidence="2 3">
    <name type="scientific">Caenorhabditis elegans</name>
    <dbReference type="NCBI Taxonomy" id="6239"/>
    <lineage>
        <taxon>Eukaryota</taxon>
        <taxon>Metazoa</taxon>
        <taxon>Ecdysozoa</taxon>
        <taxon>Nematoda</taxon>
        <taxon>Chromadorea</taxon>
        <taxon>Rhabditida</taxon>
        <taxon>Rhabditina</taxon>
        <taxon>Rhabditomorpha</taxon>
        <taxon>Rhabditoidea</taxon>
        <taxon>Rhabditidae</taxon>
        <taxon>Peloderinae</taxon>
        <taxon>Caenorhabditis</taxon>
    </lineage>
</organism>
<evidence type="ECO:0000313" key="3">
    <source>
        <dbReference type="Proteomes" id="UP000001940"/>
    </source>
</evidence>
<proteinExistence type="predicted"/>
<dbReference type="OrthoDB" id="431432at2759"/>
<dbReference type="EMBL" id="BX284601">
    <property type="protein sequence ID" value="SPC47136.2"/>
    <property type="molecule type" value="Genomic_DNA"/>
</dbReference>
<dbReference type="Proteomes" id="UP000001940">
    <property type="component" value="Chromosome I"/>
</dbReference>
<evidence type="ECO:0000313" key="4">
    <source>
        <dbReference type="WormBase" id="T24D1.7"/>
    </source>
</evidence>
<feature type="region of interest" description="Disordered" evidence="1">
    <location>
        <begin position="1"/>
        <end position="23"/>
    </location>
</feature>
<protein>
    <submittedName>
        <fullName evidence="2">Uncharacterized protein</fullName>
    </submittedName>
</protein>
<dbReference type="InParanoid" id="A0A2K5ATN5"/>
<reference evidence="2 3" key="1">
    <citation type="journal article" date="1998" name="Science">
        <title>Genome sequence of the nematode C. elegans: a platform for investigating biology.</title>
        <authorList>
            <consortium name="The C. elegans sequencing consortium"/>
            <person name="Sulson J.E."/>
            <person name="Waterston R."/>
        </authorList>
    </citation>
    <scope>NUCLEOTIDE SEQUENCE [LARGE SCALE GENOMIC DNA]</scope>
    <source>
        <strain evidence="2 3">Bristol N2</strain>
    </source>
</reference>
<evidence type="ECO:0000313" key="2">
    <source>
        <dbReference type="EMBL" id="SPC47136.2"/>
    </source>
</evidence>
<name>A0A2K5ATN5_CAEEL</name>
<sequence length="23" mass="2684">MDRRRREGGGRGDADTLARRLIR</sequence>
<gene>
    <name evidence="2" type="ORF">CELE_T24D1.7</name>
    <name evidence="2 4" type="ORF">T24D1.7</name>
</gene>
<evidence type="ECO:0000256" key="1">
    <source>
        <dbReference type="SAM" id="MobiDB-lite"/>
    </source>
</evidence>